<dbReference type="EMBL" id="KE720925">
    <property type="protein sequence ID" value="ERF73770.1"/>
    <property type="molecule type" value="Genomic_DNA"/>
</dbReference>
<accession>U1HT78</accession>
<sequence>MAEIAAAAGLATAGVGIAAMIVQGDPVDNMLILRFSDGEFDENATKIFQSRLQNDSKFRQIAITWQTEFEKQSRTPGGAQTAGRRAKRLEMILRRSPARPAQGSPSKQGPGSERQLKGQQGRGTQKTPGFTASQELHGPQGQSSIQGRTLSPRGHGKAD</sequence>
<dbReference type="GeneID" id="19243416"/>
<dbReference type="Proteomes" id="UP000019373">
    <property type="component" value="Unassembled WGS sequence"/>
</dbReference>
<protein>
    <submittedName>
        <fullName evidence="2">Uncharacterized protein</fullName>
    </submittedName>
</protein>
<name>U1HT78_ENDPU</name>
<dbReference type="OrthoDB" id="10350491at2759"/>
<evidence type="ECO:0000256" key="1">
    <source>
        <dbReference type="SAM" id="MobiDB-lite"/>
    </source>
</evidence>
<dbReference type="RefSeq" id="XP_007800578.1">
    <property type="nucleotide sequence ID" value="XM_007802387.1"/>
</dbReference>
<keyword evidence="3" id="KW-1185">Reference proteome</keyword>
<proteinExistence type="predicted"/>
<feature type="compositionally biased region" description="Polar residues" evidence="1">
    <location>
        <begin position="122"/>
        <end position="149"/>
    </location>
</feature>
<dbReference type="HOGENOM" id="CLU_1660744_0_0_1"/>
<feature type="region of interest" description="Disordered" evidence="1">
    <location>
        <begin position="69"/>
        <end position="159"/>
    </location>
</feature>
<evidence type="ECO:0000313" key="2">
    <source>
        <dbReference type="EMBL" id="ERF73770.1"/>
    </source>
</evidence>
<evidence type="ECO:0000313" key="3">
    <source>
        <dbReference type="Proteomes" id="UP000019373"/>
    </source>
</evidence>
<organism evidence="2 3">
    <name type="scientific">Endocarpon pusillum (strain Z07020 / HMAS-L-300199)</name>
    <name type="common">Lichen-forming fungus</name>
    <dbReference type="NCBI Taxonomy" id="1263415"/>
    <lineage>
        <taxon>Eukaryota</taxon>
        <taxon>Fungi</taxon>
        <taxon>Dikarya</taxon>
        <taxon>Ascomycota</taxon>
        <taxon>Pezizomycotina</taxon>
        <taxon>Eurotiomycetes</taxon>
        <taxon>Chaetothyriomycetidae</taxon>
        <taxon>Verrucariales</taxon>
        <taxon>Verrucariaceae</taxon>
        <taxon>Endocarpon</taxon>
    </lineage>
</organism>
<reference evidence="3" key="1">
    <citation type="journal article" date="2014" name="BMC Genomics">
        <title>Genome characteristics reveal the impact of lichenization on lichen-forming fungus Endocarpon pusillum Hedwig (Verrucariales, Ascomycota).</title>
        <authorList>
            <person name="Wang Y.-Y."/>
            <person name="Liu B."/>
            <person name="Zhang X.-Y."/>
            <person name="Zhou Q.-M."/>
            <person name="Zhang T."/>
            <person name="Li H."/>
            <person name="Yu Y.-F."/>
            <person name="Zhang X.-L."/>
            <person name="Hao X.-Y."/>
            <person name="Wang M."/>
            <person name="Wang L."/>
            <person name="Wei J.-C."/>
        </authorList>
    </citation>
    <scope>NUCLEOTIDE SEQUENCE [LARGE SCALE GENOMIC DNA]</scope>
    <source>
        <strain evidence="3">Z07020 / HMAS-L-300199</strain>
    </source>
</reference>
<dbReference type="AlphaFoldDB" id="U1HT78"/>
<gene>
    <name evidence="2" type="ORF">EPUS_08568</name>
</gene>